<feature type="domain" description="Fibronectin type-III" evidence="11">
    <location>
        <begin position="250"/>
        <end position="341"/>
    </location>
</feature>
<evidence type="ECO:0000256" key="4">
    <source>
        <dbReference type="ARBA" id="ARBA00022536"/>
    </source>
</evidence>
<evidence type="ECO:0000256" key="9">
    <source>
        <dbReference type="ARBA" id="ARBA00023180"/>
    </source>
</evidence>
<evidence type="ECO:0000256" key="7">
    <source>
        <dbReference type="ARBA" id="ARBA00022889"/>
    </source>
</evidence>
<evidence type="ECO:0008006" key="15">
    <source>
        <dbReference type="Google" id="ProtNLM"/>
    </source>
</evidence>
<feature type="domain" description="Fibrinogen C-terminal" evidence="12">
    <location>
        <begin position="1678"/>
        <end position="1893"/>
    </location>
</feature>
<evidence type="ECO:0000256" key="2">
    <source>
        <dbReference type="ARBA" id="ARBA00022525"/>
    </source>
</evidence>
<evidence type="ECO:0000313" key="14">
    <source>
        <dbReference type="Proteomes" id="UP000694390"/>
    </source>
</evidence>
<keyword evidence="6" id="KW-0677">Repeat</keyword>
<feature type="region of interest" description="Disordered" evidence="10">
    <location>
        <begin position="827"/>
        <end position="851"/>
    </location>
</feature>
<reference evidence="13" key="1">
    <citation type="submission" date="2025-08" db="UniProtKB">
        <authorList>
            <consortium name="Ensembl"/>
        </authorList>
    </citation>
    <scope>IDENTIFICATION</scope>
</reference>
<name>A0A8C4WTA8_9SAUR</name>
<evidence type="ECO:0000256" key="3">
    <source>
        <dbReference type="ARBA" id="ARBA00022530"/>
    </source>
</evidence>
<feature type="domain" description="Fibronectin type-III" evidence="11">
    <location>
        <begin position="1508"/>
        <end position="1592"/>
    </location>
</feature>
<feature type="domain" description="Fibronectin type-III" evidence="11">
    <location>
        <begin position="146"/>
        <end position="241"/>
    </location>
</feature>
<dbReference type="PANTHER" id="PTHR46708:SF3">
    <property type="entry name" value="TENASCIN-X"/>
    <property type="match status" value="1"/>
</dbReference>
<dbReference type="Gene3D" id="2.60.40.10">
    <property type="entry name" value="Immunoglobulins"/>
    <property type="match status" value="17"/>
</dbReference>
<dbReference type="PROSITE" id="PS51406">
    <property type="entry name" value="FIBRINOGEN_C_2"/>
    <property type="match status" value="1"/>
</dbReference>
<dbReference type="PROSITE" id="PS00514">
    <property type="entry name" value="FIBRINOGEN_C_1"/>
    <property type="match status" value="1"/>
</dbReference>
<feature type="domain" description="Fibronectin type-III" evidence="11">
    <location>
        <begin position="945"/>
        <end position="1037"/>
    </location>
</feature>
<dbReference type="GO" id="GO:0007155">
    <property type="term" value="P:cell adhesion"/>
    <property type="evidence" value="ECO:0007669"/>
    <property type="project" value="UniProtKB-KW"/>
</dbReference>
<evidence type="ECO:0000256" key="6">
    <source>
        <dbReference type="ARBA" id="ARBA00022737"/>
    </source>
</evidence>
<feature type="domain" description="Fibronectin type-III" evidence="11">
    <location>
        <begin position="1593"/>
        <end position="1680"/>
    </location>
</feature>
<keyword evidence="5" id="KW-0732">Signal</keyword>
<feature type="domain" description="Fibronectin type-III" evidence="11">
    <location>
        <begin position="454"/>
        <end position="545"/>
    </location>
</feature>
<dbReference type="Proteomes" id="UP000694390">
    <property type="component" value="Unassembled WGS sequence"/>
</dbReference>
<evidence type="ECO:0000259" key="11">
    <source>
        <dbReference type="PROSITE" id="PS50853"/>
    </source>
</evidence>
<feature type="region of interest" description="Disordered" evidence="10">
    <location>
        <begin position="127"/>
        <end position="150"/>
    </location>
</feature>
<keyword evidence="7" id="KW-0130">Cell adhesion</keyword>
<evidence type="ECO:0000313" key="13">
    <source>
        <dbReference type="Ensembl" id="ENSGEVP00005020327.1"/>
    </source>
</evidence>
<dbReference type="InterPro" id="IPR036056">
    <property type="entry name" value="Fibrinogen-like_C"/>
</dbReference>
<feature type="domain" description="Fibronectin type-III" evidence="11">
    <location>
        <begin position="1418"/>
        <end position="1507"/>
    </location>
</feature>
<feature type="domain" description="Fibronectin type-III" evidence="11">
    <location>
        <begin position="351"/>
        <end position="442"/>
    </location>
</feature>
<protein>
    <recommendedName>
        <fullName evidence="15">Tenascin-X</fullName>
    </recommendedName>
</protein>
<dbReference type="GO" id="GO:0005615">
    <property type="term" value="C:extracellular space"/>
    <property type="evidence" value="ECO:0007669"/>
    <property type="project" value="TreeGrafter"/>
</dbReference>
<dbReference type="Ensembl" id="ENSGEVT00005021346.1">
    <property type="protein sequence ID" value="ENSGEVP00005020327.1"/>
    <property type="gene ID" value="ENSGEVG00005014202.1"/>
</dbReference>
<feature type="domain" description="Fibronectin type-III" evidence="11">
    <location>
        <begin position="555"/>
        <end position="644"/>
    </location>
</feature>
<dbReference type="InterPro" id="IPR003961">
    <property type="entry name" value="FN3_dom"/>
</dbReference>
<dbReference type="PROSITE" id="PS50853">
    <property type="entry name" value="FN3"/>
    <property type="match status" value="17"/>
</dbReference>
<dbReference type="SUPFAM" id="SSF56496">
    <property type="entry name" value="Fibrinogen C-terminal domain-like"/>
    <property type="match status" value="1"/>
</dbReference>
<feature type="compositionally biased region" description="Polar residues" evidence="10">
    <location>
        <begin position="828"/>
        <end position="839"/>
    </location>
</feature>
<dbReference type="CDD" id="cd00063">
    <property type="entry name" value="FN3"/>
    <property type="match status" value="17"/>
</dbReference>
<dbReference type="OrthoDB" id="6130531at2759"/>
<comment type="subcellular location">
    <subcellularLocation>
        <location evidence="1">Secreted</location>
        <location evidence="1">Extracellular space</location>
        <location evidence="1">Extracellular matrix</location>
    </subcellularLocation>
</comment>
<dbReference type="FunFam" id="3.90.215.10:FF:000001">
    <property type="entry name" value="Tenascin isoform 1"/>
    <property type="match status" value="1"/>
</dbReference>
<feature type="domain" description="Fibronectin type-III" evidence="11">
    <location>
        <begin position="749"/>
        <end position="840"/>
    </location>
</feature>
<feature type="domain" description="Fibronectin type-III" evidence="11">
    <location>
        <begin position="1128"/>
        <end position="1218"/>
    </location>
</feature>
<dbReference type="Pfam" id="PF00147">
    <property type="entry name" value="Fibrinogen_C"/>
    <property type="match status" value="1"/>
</dbReference>
<dbReference type="SUPFAM" id="SSF49265">
    <property type="entry name" value="Fibronectin type III"/>
    <property type="match status" value="16"/>
</dbReference>
<dbReference type="GO" id="GO:0030155">
    <property type="term" value="P:regulation of cell adhesion"/>
    <property type="evidence" value="ECO:0007669"/>
    <property type="project" value="TreeGrafter"/>
</dbReference>
<evidence type="ECO:0000256" key="5">
    <source>
        <dbReference type="ARBA" id="ARBA00022729"/>
    </source>
</evidence>
<organism evidence="13 14">
    <name type="scientific">Gopherus evgoodei</name>
    <name type="common">Goodes thornscrub tortoise</name>
    <dbReference type="NCBI Taxonomy" id="1825980"/>
    <lineage>
        <taxon>Eukaryota</taxon>
        <taxon>Metazoa</taxon>
        <taxon>Chordata</taxon>
        <taxon>Craniata</taxon>
        <taxon>Vertebrata</taxon>
        <taxon>Euteleostomi</taxon>
        <taxon>Archelosauria</taxon>
        <taxon>Testudinata</taxon>
        <taxon>Testudines</taxon>
        <taxon>Cryptodira</taxon>
        <taxon>Durocryptodira</taxon>
        <taxon>Testudinoidea</taxon>
        <taxon>Testudinidae</taxon>
        <taxon>Gopherus</taxon>
    </lineage>
</organism>
<feature type="domain" description="Fibronectin type-III" evidence="11">
    <location>
        <begin position="1323"/>
        <end position="1415"/>
    </location>
</feature>
<evidence type="ECO:0000256" key="10">
    <source>
        <dbReference type="SAM" id="MobiDB-lite"/>
    </source>
</evidence>
<feature type="domain" description="Fibronectin type-III" evidence="11">
    <location>
        <begin position="851"/>
        <end position="941"/>
    </location>
</feature>
<feature type="domain" description="Fibronectin type-III" evidence="11">
    <location>
        <begin position="653"/>
        <end position="743"/>
    </location>
</feature>
<keyword evidence="8" id="KW-1015">Disulfide bond</keyword>
<gene>
    <name evidence="13" type="primary">TNXB</name>
</gene>
<dbReference type="FunFam" id="2.60.40.10:FF:000701">
    <property type="entry name" value="Tenascin-X"/>
    <property type="match status" value="1"/>
</dbReference>
<dbReference type="PANTHER" id="PTHR46708">
    <property type="entry name" value="TENASCIN"/>
    <property type="match status" value="1"/>
</dbReference>
<dbReference type="InterPro" id="IPR050991">
    <property type="entry name" value="ECM_Regulatory_Proteins"/>
</dbReference>
<feature type="region of interest" description="Disordered" evidence="10">
    <location>
        <begin position="1207"/>
        <end position="1231"/>
    </location>
</feature>
<proteinExistence type="predicted"/>
<dbReference type="InterPro" id="IPR036116">
    <property type="entry name" value="FN3_sf"/>
</dbReference>
<dbReference type="InterPro" id="IPR014716">
    <property type="entry name" value="Fibrinogen_a/b/g_C_1"/>
</dbReference>
<keyword evidence="4" id="KW-0245">EGF-like domain</keyword>
<accession>A0A8C4WTA8</accession>
<keyword evidence="2" id="KW-0964">Secreted</keyword>
<dbReference type="Gene3D" id="3.90.215.10">
    <property type="entry name" value="Gamma Fibrinogen, chain A, domain 1"/>
    <property type="match status" value="1"/>
</dbReference>
<dbReference type="InterPro" id="IPR013783">
    <property type="entry name" value="Ig-like_fold"/>
</dbReference>
<feature type="domain" description="Fibronectin type-III" evidence="11">
    <location>
        <begin position="1225"/>
        <end position="1317"/>
    </location>
</feature>
<keyword evidence="9" id="KW-0325">Glycoprotein</keyword>
<dbReference type="CDD" id="cd00087">
    <property type="entry name" value="FReD"/>
    <property type="match status" value="1"/>
</dbReference>
<keyword evidence="14" id="KW-1185">Reference proteome</keyword>
<feature type="domain" description="Fibronectin type-III" evidence="11">
    <location>
        <begin position="1038"/>
        <end position="1126"/>
    </location>
</feature>
<dbReference type="GeneTree" id="ENSGT00940000155565"/>
<reference evidence="13" key="2">
    <citation type="submission" date="2025-09" db="UniProtKB">
        <authorList>
            <consortium name="Ensembl"/>
        </authorList>
    </citation>
    <scope>IDENTIFICATION</scope>
</reference>
<dbReference type="SMART" id="SM00060">
    <property type="entry name" value="FN3"/>
    <property type="match status" value="17"/>
</dbReference>
<evidence type="ECO:0000256" key="8">
    <source>
        <dbReference type="ARBA" id="ARBA00023157"/>
    </source>
</evidence>
<keyword evidence="3" id="KW-0272">Extracellular matrix</keyword>
<dbReference type="InterPro" id="IPR002181">
    <property type="entry name" value="Fibrinogen_a/b/g_C_dom"/>
</dbReference>
<dbReference type="Pfam" id="PF00041">
    <property type="entry name" value="fn3"/>
    <property type="match status" value="17"/>
</dbReference>
<dbReference type="InterPro" id="IPR020837">
    <property type="entry name" value="Fibrinogen_CS"/>
</dbReference>
<dbReference type="SMART" id="SM00186">
    <property type="entry name" value="FBG"/>
    <property type="match status" value="1"/>
</dbReference>
<sequence length="1894" mass="207343">MDKERVGYLWGWRDKEMDGDGCEWKVPTPQPSLGELSASDITHDSIRLSWTVLAGDFDSFLLQYKNAEGKPQALPVDGGSRTVTVTNLAPSRRYKFNLYGISDRKRLGPISIDSVTATTHTDCTLHPPLSVPTTAPWKEEPAPQPSLGELSASDVTHDSIRLSWTIQGGDFDSFILQYKDMEGKLQALPMDGGSRTVTVTNLAPSRRYKFNLYGIYGRKRLGPVSTDTVTGQRLLLRCPPTEEVPTSQPSLGELSASNVTHDSIRLSWTVQAGDFDSFLLQYKDTEGKRQALPMDGGSRTVTVTNLAPSHRYKFNLYGIYGRKRLGPVSTDGVTGQRLLPGCRPLPLPPPFLGELSASDITHDSIRLSWTVLAGDFDSFLLQYKDAEGKPQALPMDGGSRTVTVTNLSPSHRYKFNLYGIYGRKRLGPVSTDGVTGQQLLPRSPTEEVPTVQPSLGELLASNVTHDSIQLSWTVQAGDFDSFLLQYKDSDGKPQALPVDGGSRTVTVTSLAPSRRYKFNLYGIFGRKRLGPVSTDSITGQQLLPGCRPLPLPPPFLGELSASNVTNDSIRLSWTVQAGDFDSFLLQYKDTEGKPQALPVDGGSRTVTVTNLAPSRRYKFNLYGIYDRKRLGPISTDSVTAAAPKVEVPTPQPSLGELSASDVTHDSIRVSWTVQTGEFDSFILQYKDTEGKPQVLPVDGGSRTVTVTNLAPSRRYKFNLYGISGRKRLGPISTDSVTAPTEQVPTVQPSLGELSASNVTHDSIQLSWTVQAGDFDSFLLQYKDAEGKPQALPVDGGSRRVTVTNLAPSRRYKFNLYGIYGRKRLGPVSTDSVTGQQLPSPSAGEEPAPQTGLGELSASDVTHNSIQLSWTVQAGDFDSFLLQYKDVEGKPQALPVDGGSRTVTVTNLAPSRRYKFNLYGISGRKRLGPVSTDTVTGQQLPGTQLRLGELSASNVTHDSTLLSWTVEEGTFDSFLLQYKDAEGKPQALPVDGGSRTVTVTNLAPSRRYKFNLYGISGRKRVGPISTDAVTEGEPTAQPSLGELSASSVTHDSVRLSWTVQAGDFDSFLLQYKDAEGKPQVLPVDGGSRTVTVTSLAPSRRYKFNLYGISGRKRLGPVSTDTVTAGMQLRLGPLSASDVTHDSLHLSWTVEEGTFDSFILQYRDADSKPQVLPVDGGSRTVTVTNLAPSRRYKFNLYGIYGRKRLGPVSTDASELRREEEEGATQPKLGELSTSEVTKDSVRLSWTVQAGAFDSFLLQYRDADGKPQALPVDGGSRTLVVSDLLPSRRYKFNLYGVSGRKRLGPISTDAVTGRGGAGPFDTSSVTPARLEQLLVSEVTPTSLRLRWDAPEGDFDTFLIRYRAEGRGPAQEVPVPGAQRSAVLRGLRPGTEYGLAVYGLRQGEETANVHGAARTSSLELESPRDLRFSDVRETSVGVTWGAPSTHVDHYKVSFQLRHGGEPQSTMVEGTRLQTTLEGLIPGASYEVSVMAVRGFEESEPLVGYVTTVPDGPSDLRAVNVADTSALLRWRPPQAPVQSYELTLPPGPSVTLQLPGDRAEHPLAGLRLDTEYLVTVHGVTGGNRSSPASATFTTGLDAPRDLRATELTPRSARLSWTPPHIPPAGYVLSYETPPGQMQEIPLGPDAASHQLSNLTPSSRYQVRVQAIRGGRPSTPIATSFNTGELYPFPRDCVEEQLNGPGPSREVTIYLGGDRQRPLQVYCDMETDGGGWLVFQRRMNGETDFWRDWEDYAQGFGNRSQEFWLGNDALHELTAGGEQELRVDLRAGAEAVFAQYQRFQVDPPSEHYRLHLGSYRGTAGDALSYHSGSVFSTRDRDPNRLLIPCAVSYRGAWWYRNCHYANLNGLYGSRRDHQGVNWFNWKGFEFSIPFTEMKLRPRRG</sequence>
<evidence type="ECO:0000259" key="12">
    <source>
        <dbReference type="PROSITE" id="PS51406"/>
    </source>
</evidence>
<evidence type="ECO:0000256" key="1">
    <source>
        <dbReference type="ARBA" id="ARBA00004498"/>
    </source>
</evidence>
<dbReference type="GO" id="GO:0031175">
    <property type="term" value="P:neuron projection development"/>
    <property type="evidence" value="ECO:0007669"/>
    <property type="project" value="TreeGrafter"/>
</dbReference>
<feature type="domain" description="Fibronectin type-III" evidence="11">
    <location>
        <begin position="32"/>
        <end position="122"/>
    </location>
</feature>